<dbReference type="AlphaFoldDB" id="A0A6C0K990"/>
<sequence length="300" mass="34617">MATSNVNNTSITHHSPICHNGDIPEAYKKDFDNVKLCLSVDGRSPQYLFGGFRYPMDKNKLMVLANPLDYFAPGYKGCSPFCRLSCEKRVKDLISNVNDHTIEWGGRDTCALPLWMAEYKDFCRDVGSDFHPKTCYCGRCYSMRKLLREFRYICPHYYRSFDAKYNEVRKNVAAAIQSGIGLDYVTNPIFPFLSYRMLQQLAKKEGLNASGTSGDLMSSLSMHRKNYDIDDIMIVFDLKSLKAFCKRYLKKVTLNKGKNHMIQHIRTFLEQAQDRAGRKICSDSWVNVLDFLGKSWLELY</sequence>
<accession>A0A6C0K990</accession>
<dbReference type="EMBL" id="MN740844">
    <property type="protein sequence ID" value="QHU14625.1"/>
    <property type="molecule type" value="Genomic_DNA"/>
</dbReference>
<protein>
    <submittedName>
        <fullName evidence="1">Uncharacterized protein</fullName>
    </submittedName>
</protein>
<proteinExistence type="predicted"/>
<name>A0A6C0K990_9ZZZZ</name>
<evidence type="ECO:0000313" key="1">
    <source>
        <dbReference type="EMBL" id="QHU14625.1"/>
    </source>
</evidence>
<organism evidence="1">
    <name type="scientific">viral metagenome</name>
    <dbReference type="NCBI Taxonomy" id="1070528"/>
    <lineage>
        <taxon>unclassified sequences</taxon>
        <taxon>metagenomes</taxon>
        <taxon>organismal metagenomes</taxon>
    </lineage>
</organism>
<reference evidence="1" key="1">
    <citation type="journal article" date="2020" name="Nature">
        <title>Giant virus diversity and host interactions through global metagenomics.</title>
        <authorList>
            <person name="Schulz F."/>
            <person name="Roux S."/>
            <person name="Paez-Espino D."/>
            <person name="Jungbluth S."/>
            <person name="Walsh D.A."/>
            <person name="Denef V.J."/>
            <person name="McMahon K.D."/>
            <person name="Konstantinidis K.T."/>
            <person name="Eloe-Fadrosh E.A."/>
            <person name="Kyrpides N.C."/>
            <person name="Woyke T."/>
        </authorList>
    </citation>
    <scope>NUCLEOTIDE SEQUENCE</scope>
    <source>
        <strain evidence="1">GVMAG-S-1102113-126</strain>
    </source>
</reference>